<sequence>MAPCKSSKPHSFDLRVRGLDFDKNPDHLVAIILGVIALIALGIGMHSLFKSRREFIKTQQIIATHGSVTSLEENRILLRNHPKDYVHETPKQQDLRIAVDREIAKHRAQPQYPPNEPPAAPRLMGQAAPRLSLEMSEIDLNDSATSTTPVVPPKAIVRHESPPVIPPANDNWPLRNSIGPAKDAGSKLITPQDRLKLKLGGGSRN</sequence>
<evidence type="ECO:0000256" key="1">
    <source>
        <dbReference type="SAM" id="MobiDB-lite"/>
    </source>
</evidence>
<keyword evidence="4" id="KW-1185">Reference proteome</keyword>
<name>A0A9P9JCI5_9HYPO</name>
<dbReference type="OrthoDB" id="10478545at2759"/>
<dbReference type="AlphaFoldDB" id="A0A9P9JCI5"/>
<comment type="caution">
    <text evidence="3">The sequence shown here is derived from an EMBL/GenBank/DDBJ whole genome shotgun (WGS) entry which is preliminary data.</text>
</comment>
<proteinExistence type="predicted"/>
<dbReference type="EMBL" id="JAGMUU010000002">
    <property type="protein sequence ID" value="KAH7160343.1"/>
    <property type="molecule type" value="Genomic_DNA"/>
</dbReference>
<organism evidence="3 4">
    <name type="scientific">Dactylonectria estremocensis</name>
    <dbReference type="NCBI Taxonomy" id="1079267"/>
    <lineage>
        <taxon>Eukaryota</taxon>
        <taxon>Fungi</taxon>
        <taxon>Dikarya</taxon>
        <taxon>Ascomycota</taxon>
        <taxon>Pezizomycotina</taxon>
        <taxon>Sordariomycetes</taxon>
        <taxon>Hypocreomycetidae</taxon>
        <taxon>Hypocreales</taxon>
        <taxon>Nectriaceae</taxon>
        <taxon>Dactylonectria</taxon>
    </lineage>
</organism>
<keyword evidence="2" id="KW-0472">Membrane</keyword>
<protein>
    <submittedName>
        <fullName evidence="3">Uncharacterized protein</fullName>
    </submittedName>
</protein>
<feature type="transmembrane region" description="Helical" evidence="2">
    <location>
        <begin position="28"/>
        <end position="49"/>
    </location>
</feature>
<keyword evidence="2" id="KW-0812">Transmembrane</keyword>
<reference evidence="3" key="1">
    <citation type="journal article" date="2021" name="Nat. Commun.">
        <title>Genetic determinants of endophytism in the Arabidopsis root mycobiome.</title>
        <authorList>
            <person name="Mesny F."/>
            <person name="Miyauchi S."/>
            <person name="Thiergart T."/>
            <person name="Pickel B."/>
            <person name="Atanasova L."/>
            <person name="Karlsson M."/>
            <person name="Huettel B."/>
            <person name="Barry K.W."/>
            <person name="Haridas S."/>
            <person name="Chen C."/>
            <person name="Bauer D."/>
            <person name="Andreopoulos W."/>
            <person name="Pangilinan J."/>
            <person name="LaButti K."/>
            <person name="Riley R."/>
            <person name="Lipzen A."/>
            <person name="Clum A."/>
            <person name="Drula E."/>
            <person name="Henrissat B."/>
            <person name="Kohler A."/>
            <person name="Grigoriev I.V."/>
            <person name="Martin F.M."/>
            <person name="Hacquard S."/>
        </authorList>
    </citation>
    <scope>NUCLEOTIDE SEQUENCE</scope>
    <source>
        <strain evidence="3">MPI-CAGE-AT-0021</strain>
    </source>
</reference>
<evidence type="ECO:0000313" key="4">
    <source>
        <dbReference type="Proteomes" id="UP000717696"/>
    </source>
</evidence>
<keyword evidence="2" id="KW-1133">Transmembrane helix</keyword>
<accession>A0A9P9JCI5</accession>
<feature type="region of interest" description="Disordered" evidence="1">
    <location>
        <begin position="158"/>
        <end position="205"/>
    </location>
</feature>
<evidence type="ECO:0000313" key="3">
    <source>
        <dbReference type="EMBL" id="KAH7160343.1"/>
    </source>
</evidence>
<dbReference type="Proteomes" id="UP000717696">
    <property type="component" value="Unassembled WGS sequence"/>
</dbReference>
<evidence type="ECO:0000256" key="2">
    <source>
        <dbReference type="SAM" id="Phobius"/>
    </source>
</evidence>
<gene>
    <name evidence="3" type="ORF">B0J13DRAFT_643909</name>
</gene>